<comment type="caution">
    <text evidence="12">The sequence shown here is derived from an EMBL/GenBank/DDBJ whole genome shotgun (WGS) entry which is preliminary data.</text>
</comment>
<dbReference type="GO" id="GO:0017108">
    <property type="term" value="F:5'-flap endonuclease activity"/>
    <property type="evidence" value="ECO:0007669"/>
    <property type="project" value="TreeGrafter"/>
</dbReference>
<keyword evidence="10" id="KW-0464">Manganese</keyword>
<dbReference type="AlphaFoldDB" id="A0A364NHC1"/>
<evidence type="ECO:0000259" key="11">
    <source>
        <dbReference type="Pfam" id="PF08774"/>
    </source>
</evidence>
<dbReference type="OrthoDB" id="7054803at2"/>
<dbReference type="InterPro" id="IPR011856">
    <property type="entry name" value="tRNA_endonuc-like_dom_sf"/>
</dbReference>
<evidence type="ECO:0000256" key="10">
    <source>
        <dbReference type="ARBA" id="ARBA00023211"/>
    </source>
</evidence>
<keyword evidence="8" id="KW-0378">Hydrolase</keyword>
<dbReference type="PANTHER" id="PTHR15749:SF4">
    <property type="entry name" value="FANCONI-ASSOCIATED NUCLEASE 1"/>
    <property type="match status" value="1"/>
</dbReference>
<dbReference type="GO" id="GO:0008409">
    <property type="term" value="F:5'-3' exonuclease activity"/>
    <property type="evidence" value="ECO:0007669"/>
    <property type="project" value="TreeGrafter"/>
</dbReference>
<comment type="cofactor">
    <cofactor evidence="3">
        <name>Mg(2+)</name>
        <dbReference type="ChEBI" id="CHEBI:18420"/>
    </cofactor>
</comment>
<dbReference type="Proteomes" id="UP000250744">
    <property type="component" value="Unassembled WGS sequence"/>
</dbReference>
<evidence type="ECO:0000256" key="5">
    <source>
        <dbReference type="ARBA" id="ARBA00012029"/>
    </source>
</evidence>
<comment type="cofactor">
    <cofactor evidence="2">
        <name>Mn(2+)</name>
        <dbReference type="ChEBI" id="CHEBI:29035"/>
    </cofactor>
</comment>
<dbReference type="InterPro" id="IPR033315">
    <property type="entry name" value="Fan1-like"/>
</dbReference>
<dbReference type="EC" id="3.1.4.1" evidence="5"/>
<dbReference type="GO" id="GO:0004528">
    <property type="term" value="F:phosphodiesterase I activity"/>
    <property type="evidence" value="ECO:0007669"/>
    <property type="project" value="UniProtKB-EC"/>
</dbReference>
<dbReference type="EMBL" id="QKRX01000028">
    <property type="protein sequence ID" value="RAU16430.1"/>
    <property type="molecule type" value="Genomic_DNA"/>
</dbReference>
<organism evidence="12 13">
    <name type="scientific">Nitrincola tibetensis</name>
    <dbReference type="NCBI Taxonomy" id="2219697"/>
    <lineage>
        <taxon>Bacteria</taxon>
        <taxon>Pseudomonadati</taxon>
        <taxon>Pseudomonadota</taxon>
        <taxon>Gammaproteobacteria</taxon>
        <taxon>Oceanospirillales</taxon>
        <taxon>Oceanospirillaceae</taxon>
        <taxon>Nitrincola</taxon>
    </lineage>
</organism>
<accession>A0A364NHC1</accession>
<dbReference type="GO" id="GO:0036297">
    <property type="term" value="P:interstrand cross-link repair"/>
    <property type="evidence" value="ECO:0007669"/>
    <property type="project" value="InterPro"/>
</dbReference>
<keyword evidence="13" id="KW-1185">Reference proteome</keyword>
<protein>
    <recommendedName>
        <fullName evidence="5">phosphodiesterase I</fullName>
        <ecNumber evidence="5">3.1.4.1</ecNumber>
    </recommendedName>
</protein>
<keyword evidence="7" id="KW-0479">Metal-binding</keyword>
<dbReference type="Pfam" id="PF08774">
    <property type="entry name" value="VRR_NUC"/>
    <property type="match status" value="1"/>
</dbReference>
<evidence type="ECO:0000256" key="1">
    <source>
        <dbReference type="ARBA" id="ARBA00000983"/>
    </source>
</evidence>
<evidence type="ECO:0000256" key="7">
    <source>
        <dbReference type="ARBA" id="ARBA00022723"/>
    </source>
</evidence>
<sequence>MKNCAHENVTCLNQYDLIRKYHCKDCDEVMICSCDQEHGERFLPHQLTMGSWEGSRERVPVTIGFQENICPVCRGLNAIAAPKASIHGATTKIVRYYWREIFFETTRRFYDAHPTLDPLDHNSSEFNFSEKRRVIEKQVISEIKKQHELNPKYEYSEQTQQEVIEITNTEVILVNAEHISTGEKKVGIRSGDKLLTVEEFAADYFNKQGLKVMEVESVPFHVLFGVFMYLVIEDPDDTKGRVVQFSSRNDFDTNTRQEGIITTILPDDFGSALYYERQRELIYWHLSKLHDLDWLFDYWLDYSSNLRQYLWAHREKDISKAKRVMNVLGLENIKKVLNYMAMNYWKNFCGWPDLLVFDDESFFFVEVKSRNDKLSEDQKNWLLGNKKHMGFKAKIFKVGKSNA</sequence>
<proteinExistence type="inferred from homology"/>
<feature type="domain" description="VRR-NUC" evidence="11">
    <location>
        <begin position="309"/>
        <end position="397"/>
    </location>
</feature>
<evidence type="ECO:0000313" key="13">
    <source>
        <dbReference type="Proteomes" id="UP000250744"/>
    </source>
</evidence>
<name>A0A364NHC1_9GAMM</name>
<dbReference type="Gene3D" id="3.40.1350.10">
    <property type="match status" value="1"/>
</dbReference>
<evidence type="ECO:0000256" key="9">
    <source>
        <dbReference type="ARBA" id="ARBA00022842"/>
    </source>
</evidence>
<keyword evidence="6" id="KW-0540">Nuclease</keyword>
<evidence type="ECO:0000256" key="2">
    <source>
        <dbReference type="ARBA" id="ARBA00001936"/>
    </source>
</evidence>
<dbReference type="RefSeq" id="WP_112160718.1">
    <property type="nucleotide sequence ID" value="NZ_QKRX01000028.1"/>
</dbReference>
<gene>
    <name evidence="12" type="ORF">DN062_18230</name>
</gene>
<dbReference type="PANTHER" id="PTHR15749">
    <property type="entry name" value="FANCONI-ASSOCIATED NUCLEASE 1"/>
    <property type="match status" value="1"/>
</dbReference>
<evidence type="ECO:0000256" key="3">
    <source>
        <dbReference type="ARBA" id="ARBA00001946"/>
    </source>
</evidence>
<comment type="similarity">
    <text evidence="4">Belongs to the FAN1 family.</text>
</comment>
<comment type="catalytic activity">
    <reaction evidence="1">
        <text>Hydrolytically removes 5'-nucleotides successively from the 3'-hydroxy termini of 3'-hydroxy-terminated oligonucleotides.</text>
        <dbReference type="EC" id="3.1.4.1"/>
    </reaction>
</comment>
<evidence type="ECO:0000313" key="12">
    <source>
        <dbReference type="EMBL" id="RAU16430.1"/>
    </source>
</evidence>
<dbReference type="InterPro" id="IPR014883">
    <property type="entry name" value="VRR_NUC"/>
</dbReference>
<keyword evidence="9" id="KW-0460">Magnesium</keyword>
<dbReference type="GO" id="GO:0070336">
    <property type="term" value="F:flap-structured DNA binding"/>
    <property type="evidence" value="ECO:0007669"/>
    <property type="project" value="TreeGrafter"/>
</dbReference>
<evidence type="ECO:0000256" key="4">
    <source>
        <dbReference type="ARBA" id="ARBA00005533"/>
    </source>
</evidence>
<evidence type="ECO:0000256" key="8">
    <source>
        <dbReference type="ARBA" id="ARBA00022801"/>
    </source>
</evidence>
<evidence type="ECO:0000256" key="6">
    <source>
        <dbReference type="ARBA" id="ARBA00022722"/>
    </source>
</evidence>
<reference evidence="12 13" key="1">
    <citation type="submission" date="2018-06" db="EMBL/GenBank/DDBJ databases">
        <title>Nitrincola tibetense sp. nov., isolated from Lake XuguoCo on Tibetan Plateau.</title>
        <authorList>
            <person name="Xing P."/>
        </authorList>
    </citation>
    <scope>NUCLEOTIDE SEQUENCE [LARGE SCALE GENOMIC DNA]</scope>
    <source>
        <strain evidence="13">xg18</strain>
    </source>
</reference>